<sequence>MAVLSKEYGFVVLTGAASFIMVAHLAINVAKARKKYKVEYPTMYSMDPENGHLFNCIQRAHQNTASSLAWAWPGLWGESYMLTVTTLEKEMEREREDGEIKIDTCRPASPPVKRLPCRAQEAQSGCPGFYCPPGSDGHHSVCSLPAPGLGEKWPGWWAALLPLKT</sequence>
<reference evidence="7" key="1">
    <citation type="submission" date="2025-08" db="UniProtKB">
        <authorList>
            <consortium name="RefSeq"/>
        </authorList>
    </citation>
    <scope>IDENTIFICATION</scope>
</reference>
<dbReference type="Gene3D" id="1.20.120.550">
    <property type="entry name" value="Membrane associated eicosanoid/glutathione metabolism-like domain"/>
    <property type="match status" value="1"/>
</dbReference>
<dbReference type="InterPro" id="IPR050997">
    <property type="entry name" value="MAPEG"/>
</dbReference>
<dbReference type="InterPro" id="IPR001129">
    <property type="entry name" value="Membr-assoc_MAPEG"/>
</dbReference>
<evidence type="ECO:0000256" key="2">
    <source>
        <dbReference type="ARBA" id="ARBA00022692"/>
    </source>
</evidence>
<evidence type="ECO:0000256" key="1">
    <source>
        <dbReference type="ARBA" id="ARBA00004141"/>
    </source>
</evidence>
<dbReference type="PANTHER" id="PTHR10250">
    <property type="entry name" value="MICROSOMAL GLUTATHIONE S-TRANSFERASE"/>
    <property type="match status" value="1"/>
</dbReference>
<keyword evidence="3 5" id="KW-1133">Transmembrane helix</keyword>
<dbReference type="Pfam" id="PF01124">
    <property type="entry name" value="MAPEG"/>
    <property type="match status" value="1"/>
</dbReference>
<proteinExistence type="predicted"/>
<feature type="transmembrane region" description="Helical" evidence="5">
    <location>
        <begin position="12"/>
        <end position="30"/>
    </location>
</feature>
<keyword evidence="4 5" id="KW-0472">Membrane</keyword>
<organism evidence="6 7">
    <name type="scientific">Erinaceus europaeus</name>
    <name type="common">Western European hedgehog</name>
    <dbReference type="NCBI Taxonomy" id="9365"/>
    <lineage>
        <taxon>Eukaryota</taxon>
        <taxon>Metazoa</taxon>
        <taxon>Chordata</taxon>
        <taxon>Craniata</taxon>
        <taxon>Vertebrata</taxon>
        <taxon>Euteleostomi</taxon>
        <taxon>Mammalia</taxon>
        <taxon>Eutheria</taxon>
        <taxon>Laurasiatheria</taxon>
        <taxon>Eulipotyphla</taxon>
        <taxon>Erinaceidae</taxon>
        <taxon>Erinaceinae</taxon>
        <taxon>Erinaceus</taxon>
    </lineage>
</organism>
<dbReference type="InterPro" id="IPR023352">
    <property type="entry name" value="MAPEG-like_dom_sf"/>
</dbReference>
<dbReference type="RefSeq" id="XP_060054203.1">
    <property type="nucleotide sequence ID" value="XM_060198220.1"/>
</dbReference>
<evidence type="ECO:0000256" key="4">
    <source>
        <dbReference type="ARBA" id="ARBA00023136"/>
    </source>
</evidence>
<dbReference type="SUPFAM" id="SSF161084">
    <property type="entry name" value="MAPEG domain-like"/>
    <property type="match status" value="1"/>
</dbReference>
<accession>A0ABM3XZG5</accession>
<dbReference type="PANTHER" id="PTHR10250:SF26">
    <property type="entry name" value="GLUTATHIONE S-TRANSFERASE 3, MITOCHONDRIAL"/>
    <property type="match status" value="1"/>
</dbReference>
<comment type="subcellular location">
    <subcellularLocation>
        <location evidence="1">Membrane</location>
        <topology evidence="1">Multi-pass membrane protein</topology>
    </subcellularLocation>
</comment>
<evidence type="ECO:0000256" key="3">
    <source>
        <dbReference type="ARBA" id="ARBA00022989"/>
    </source>
</evidence>
<evidence type="ECO:0000256" key="5">
    <source>
        <dbReference type="SAM" id="Phobius"/>
    </source>
</evidence>
<gene>
    <name evidence="7" type="primary">MGST3</name>
</gene>
<keyword evidence="6" id="KW-1185">Reference proteome</keyword>
<evidence type="ECO:0000313" key="6">
    <source>
        <dbReference type="Proteomes" id="UP001652624"/>
    </source>
</evidence>
<dbReference type="Proteomes" id="UP001652624">
    <property type="component" value="Chromosome 9"/>
</dbReference>
<evidence type="ECO:0000313" key="7">
    <source>
        <dbReference type="RefSeq" id="XP_060054203.1"/>
    </source>
</evidence>
<name>A0ABM3XZG5_ERIEU</name>
<keyword evidence="2 5" id="KW-0812">Transmembrane</keyword>
<protein>
    <submittedName>
        <fullName evidence="7">Glutathione S-transferase 3, mitochondrial isoform X2</fullName>
    </submittedName>
</protein>
<dbReference type="GeneID" id="103127780"/>